<evidence type="ECO:0000259" key="1">
    <source>
        <dbReference type="PROSITE" id="PS50234"/>
    </source>
</evidence>
<accession>A0CKU6</accession>
<dbReference type="KEGG" id="ptm:GSPATT00007959001"/>
<proteinExistence type="predicted"/>
<dbReference type="RefSeq" id="XP_001438810.1">
    <property type="nucleotide sequence ID" value="XM_001438773.1"/>
</dbReference>
<dbReference type="Proteomes" id="UP000000600">
    <property type="component" value="Unassembled WGS sequence"/>
</dbReference>
<dbReference type="EMBL" id="CT868097">
    <property type="protein sequence ID" value="CAK71413.1"/>
    <property type="molecule type" value="Genomic_DNA"/>
</dbReference>
<dbReference type="InterPro" id="IPR002035">
    <property type="entry name" value="VWF_A"/>
</dbReference>
<dbReference type="InParanoid" id="A0CKU6"/>
<sequence>MFQEVQLNYFKVPSVKFEETQLLAILDCSGSMYNYWQYVAKYYNEIRHKVKLHCAITFDTRVKTIPQAELGSNINTYGGGGTNITIAFQELNKLLYSLKQKKNVTVLFVSDGQGDFSKEFIDKTRPAIENLNFICIGVGKGFPTFISMDLREMYHNGDKSIPPLFLVDIQDGDQPLDKRFQIEMLAAAEYMKHQKQIKISPCYQFPWDQLTDKVWPDSWVSFYSDELETEDGILQKIEVKGEEIGLIAGYWLQNLQLMSLKKKVAQEAQMALQELNKFVSGKKLTFLERVQEQKTALNQVIQELKFLASAQTLQELDEATAAQRLKIGTLIGKYHKKALKFAGVSVEAFQTYKSEFIAMIEKTKFVNHNFPTSILSLQNQVDILTDPELIEGIKTCETQYHLVSSLPIIGYALYVKRSDQSRINPYTVEVQNIAKINKYIDSLAIIDSANHEIEFNIGDNEKEKFNCLVPLYQHEVLIPFLRSNIFHIQMTFVLMENADTCFENAYAALLGNTLLYMICQDENQWKYEMIELINSSFMLTYAESSKVKYHMDHLLSDPIGTMADENLSSKTQCEDLSKTILMINQIKNNFKQDQFKIIIQRLVIEAISRSTKAYNNLFKRVMEVDLQLENETVNNIKSSFTEEEFENIQDYETLKQQIEVKIKNLNIDFNTLISKMEFNKPLFIKIIDEQKFNIKTLQSVYRYFLNEELPEELYIIAVYHSRIEKSYDRAKKEVEWNVDKIFNELLVQDQIKEKQYQISQAVFDQLRIKCNQLQKIKKNKNYNGQKMPRVERRRIRKQKLRAQKLLLQQQP</sequence>
<dbReference type="InterPro" id="IPR008912">
    <property type="entry name" value="Uncharacterised_CoxE"/>
</dbReference>
<dbReference type="CDD" id="cd00198">
    <property type="entry name" value="vWFA"/>
    <property type="match status" value="1"/>
</dbReference>
<dbReference type="PROSITE" id="PS50234">
    <property type="entry name" value="VWFA"/>
    <property type="match status" value="1"/>
</dbReference>
<dbReference type="Pfam" id="PF05762">
    <property type="entry name" value="VWA_CoxE"/>
    <property type="match status" value="1"/>
</dbReference>
<dbReference type="eggNOG" id="ENOG502SJM9">
    <property type="taxonomic scope" value="Eukaryota"/>
</dbReference>
<reference evidence="2 3" key="1">
    <citation type="journal article" date="2006" name="Nature">
        <title>Global trends of whole-genome duplications revealed by the ciliate Paramecium tetraurelia.</title>
        <authorList>
            <consortium name="Genoscope"/>
            <person name="Aury J.-M."/>
            <person name="Jaillon O."/>
            <person name="Duret L."/>
            <person name="Noel B."/>
            <person name="Jubin C."/>
            <person name="Porcel B.M."/>
            <person name="Segurens B."/>
            <person name="Daubin V."/>
            <person name="Anthouard V."/>
            <person name="Aiach N."/>
            <person name="Arnaiz O."/>
            <person name="Billaut A."/>
            <person name="Beisson J."/>
            <person name="Blanc I."/>
            <person name="Bouhouche K."/>
            <person name="Camara F."/>
            <person name="Duharcourt S."/>
            <person name="Guigo R."/>
            <person name="Gogendeau D."/>
            <person name="Katinka M."/>
            <person name="Keller A.-M."/>
            <person name="Kissmehl R."/>
            <person name="Klotz C."/>
            <person name="Koll F."/>
            <person name="Le Moue A."/>
            <person name="Lepere C."/>
            <person name="Malinsky S."/>
            <person name="Nowacki M."/>
            <person name="Nowak J.K."/>
            <person name="Plattner H."/>
            <person name="Poulain J."/>
            <person name="Ruiz F."/>
            <person name="Serrano V."/>
            <person name="Zagulski M."/>
            <person name="Dessen P."/>
            <person name="Betermier M."/>
            <person name="Weissenbach J."/>
            <person name="Scarpelli C."/>
            <person name="Schachter V."/>
            <person name="Sperling L."/>
            <person name="Meyer E."/>
            <person name="Cohen J."/>
            <person name="Wincker P."/>
        </authorList>
    </citation>
    <scope>NUCLEOTIDE SEQUENCE [LARGE SCALE GENOMIC DNA]</scope>
    <source>
        <strain evidence="2 3">Stock d4-2</strain>
    </source>
</reference>
<dbReference type="GeneID" id="5024575"/>
<name>A0CKU6_PARTE</name>
<dbReference type="AlphaFoldDB" id="A0CKU6"/>
<evidence type="ECO:0000313" key="2">
    <source>
        <dbReference type="EMBL" id="CAK71413.1"/>
    </source>
</evidence>
<gene>
    <name evidence="2" type="ORF">GSPATT00007959001</name>
</gene>
<organism evidence="2 3">
    <name type="scientific">Paramecium tetraurelia</name>
    <dbReference type="NCBI Taxonomy" id="5888"/>
    <lineage>
        <taxon>Eukaryota</taxon>
        <taxon>Sar</taxon>
        <taxon>Alveolata</taxon>
        <taxon>Ciliophora</taxon>
        <taxon>Intramacronucleata</taxon>
        <taxon>Oligohymenophorea</taxon>
        <taxon>Peniculida</taxon>
        <taxon>Parameciidae</taxon>
        <taxon>Paramecium</taxon>
    </lineage>
</organism>
<feature type="domain" description="VWFA" evidence="1">
    <location>
        <begin position="39"/>
        <end position="185"/>
    </location>
</feature>
<dbReference type="OMA" id="MENADTC"/>
<protein>
    <recommendedName>
        <fullName evidence="1">VWFA domain-containing protein</fullName>
    </recommendedName>
</protein>
<dbReference type="SUPFAM" id="SSF53300">
    <property type="entry name" value="vWA-like"/>
    <property type="match status" value="1"/>
</dbReference>
<dbReference type="OrthoDB" id="295145at2759"/>
<evidence type="ECO:0000313" key="3">
    <source>
        <dbReference type="Proteomes" id="UP000000600"/>
    </source>
</evidence>
<dbReference type="InterPro" id="IPR036465">
    <property type="entry name" value="vWFA_dom_sf"/>
</dbReference>
<keyword evidence="3" id="KW-1185">Reference proteome</keyword>
<dbReference type="Gene3D" id="3.40.50.410">
    <property type="entry name" value="von Willebrand factor, type A domain"/>
    <property type="match status" value="1"/>
</dbReference>
<dbReference type="HOGENOM" id="CLU_013496_0_0_1"/>